<keyword evidence="2" id="KW-1185">Reference proteome</keyword>
<evidence type="ECO:0000313" key="2">
    <source>
        <dbReference type="Proteomes" id="UP001212498"/>
    </source>
</evidence>
<name>A0ABT4TAR2_9ACTN</name>
<organism evidence="1 2">
    <name type="scientific">Nonomuraea ferruginea</name>
    <dbReference type="NCBI Taxonomy" id="46174"/>
    <lineage>
        <taxon>Bacteria</taxon>
        <taxon>Bacillati</taxon>
        <taxon>Actinomycetota</taxon>
        <taxon>Actinomycetes</taxon>
        <taxon>Streptosporangiales</taxon>
        <taxon>Streptosporangiaceae</taxon>
        <taxon>Nonomuraea</taxon>
    </lineage>
</organism>
<gene>
    <name evidence="1" type="ORF">OUY24_38220</name>
</gene>
<dbReference type="Proteomes" id="UP001212498">
    <property type="component" value="Unassembled WGS sequence"/>
</dbReference>
<evidence type="ECO:0000313" key="1">
    <source>
        <dbReference type="EMBL" id="MDA0646499.1"/>
    </source>
</evidence>
<comment type="caution">
    <text evidence="1">The sequence shown here is derived from an EMBL/GenBank/DDBJ whole genome shotgun (WGS) entry which is preliminary data.</text>
</comment>
<proteinExistence type="predicted"/>
<protein>
    <submittedName>
        <fullName evidence="1">Uncharacterized protein</fullName>
    </submittedName>
</protein>
<sequence>MISINNTPATQWLLSACRDSVRLVSGPAKLRQDESARRQESLMYARAHAGAATSGAPVFAAAVALGVPAGTAGAEVPTQPIAKRGVGPQPWRDAPVIT</sequence>
<reference evidence="1 2" key="1">
    <citation type="submission" date="2022-11" db="EMBL/GenBank/DDBJ databases">
        <title>Nonomuraea corallina sp. nov., a new species of the genus Nonomuraea isolated from sea side sediment in Thai sea.</title>
        <authorList>
            <person name="Ngamcharungchit C."/>
            <person name="Matsumoto A."/>
            <person name="Suriyachadkun C."/>
            <person name="Panbangred W."/>
            <person name="Inahashi Y."/>
            <person name="Intra B."/>
        </authorList>
    </citation>
    <scope>NUCLEOTIDE SEQUENCE [LARGE SCALE GENOMIC DNA]</scope>
    <source>
        <strain evidence="1 2">DSM 43553</strain>
    </source>
</reference>
<dbReference type="RefSeq" id="WP_219543968.1">
    <property type="nucleotide sequence ID" value="NZ_BAABFD010000013.1"/>
</dbReference>
<accession>A0ABT4TAR2</accession>
<dbReference type="EMBL" id="JAPNUD010000201">
    <property type="protein sequence ID" value="MDA0646499.1"/>
    <property type="molecule type" value="Genomic_DNA"/>
</dbReference>